<reference evidence="2 3" key="1">
    <citation type="submission" date="2019-03" db="EMBL/GenBank/DDBJ databases">
        <title>Single cell metagenomics reveals metabolic interactions within the superorganism composed of flagellate Streblomastix strix and complex community of Bacteroidetes bacteria on its surface.</title>
        <authorList>
            <person name="Treitli S.C."/>
            <person name="Kolisko M."/>
            <person name="Husnik F."/>
            <person name="Keeling P."/>
            <person name="Hampl V."/>
        </authorList>
    </citation>
    <scope>NUCLEOTIDE SEQUENCE [LARGE SCALE GENOMIC DNA]</scope>
    <source>
        <strain evidence="2">ST1C</strain>
    </source>
</reference>
<dbReference type="AlphaFoldDB" id="A0A5J4VBG5"/>
<dbReference type="Proteomes" id="UP000324800">
    <property type="component" value="Unassembled WGS sequence"/>
</dbReference>
<comment type="caution">
    <text evidence="2">The sequence shown here is derived from an EMBL/GenBank/DDBJ whole genome shotgun (WGS) entry which is preliminary data.</text>
</comment>
<feature type="region of interest" description="Disordered" evidence="1">
    <location>
        <begin position="400"/>
        <end position="435"/>
    </location>
</feature>
<accession>A0A5J4VBG5</accession>
<proteinExistence type="predicted"/>
<name>A0A5J4VBG5_9EUKA</name>
<organism evidence="2 3">
    <name type="scientific">Streblomastix strix</name>
    <dbReference type="NCBI Taxonomy" id="222440"/>
    <lineage>
        <taxon>Eukaryota</taxon>
        <taxon>Metamonada</taxon>
        <taxon>Preaxostyla</taxon>
        <taxon>Oxymonadida</taxon>
        <taxon>Streblomastigidae</taxon>
        <taxon>Streblomastix</taxon>
    </lineage>
</organism>
<feature type="compositionally biased region" description="Polar residues" evidence="1">
    <location>
        <begin position="46"/>
        <end position="56"/>
    </location>
</feature>
<sequence>MTILQEVDIWGRSWGLELQKEDDIGKGTKKRRMDNEEDNVEDEKAQSSSIEQQQKMDSGKKAQDNQNQNQRKTVREDIKRLVCDQLDLLDNVQFLDATVIPINVSQAILHSEQNLQNINELNKIENSELDQKCSVSNESGELKPNNIGLYHSIPPIISILNAQQGISPFAQRFMQINMHLPFYIVAREEELWNAAEWTILQPYAGQQKEHSPKGVQSSSGSDTWIRGKQKINESLFIFVYSLIFGKKSQSNIREIRTRSRDIGIWEENDILQYCFTVTGRIELETQLLEQEQRRAGYERWMMPDMRSPEFISIQQSIIQKLEQVSPDSSLIAKKNFSQIQKNPREEGIGPLPLRFSRDLLAIYHGVSSQHINDTLKKIQKKRSQIFEKVRPFWCEVFTQGQDDNNSNSSQIEDESFDQDEQDDEQMRKIKRKRGD</sequence>
<evidence type="ECO:0000256" key="1">
    <source>
        <dbReference type="SAM" id="MobiDB-lite"/>
    </source>
</evidence>
<evidence type="ECO:0000313" key="2">
    <source>
        <dbReference type="EMBL" id="KAA6379873.1"/>
    </source>
</evidence>
<protein>
    <submittedName>
        <fullName evidence="2">Uncharacterized protein</fullName>
    </submittedName>
</protein>
<dbReference type="EMBL" id="SNRW01008218">
    <property type="protein sequence ID" value="KAA6379873.1"/>
    <property type="molecule type" value="Genomic_DNA"/>
</dbReference>
<feature type="region of interest" description="Disordered" evidence="1">
    <location>
        <begin position="21"/>
        <end position="73"/>
    </location>
</feature>
<feature type="compositionally biased region" description="Acidic residues" evidence="1">
    <location>
        <begin position="411"/>
        <end position="423"/>
    </location>
</feature>
<gene>
    <name evidence="2" type="ORF">EZS28_024599</name>
</gene>
<evidence type="ECO:0000313" key="3">
    <source>
        <dbReference type="Proteomes" id="UP000324800"/>
    </source>
</evidence>